<sequence>MSGFLDDLRTQLKDGSFHPLPVWERKIPKPGGSGKVRKLGIPTIADRVVQATLKLVLEPIFEAGFLPVSYGFRPKRRAHDAVAEIQYFGTKGYRWVLDADIEACFDSIDHTALMDRVRTRVKDKHVLMLVKAFLKAGVMAETGHFEDNPTGTPQGGVLSPLLANIALGTLDEHVHGPWRPGGMTGSPVSRALRRRRGMPNWRIVRYADDFVVLVFGSRDDAKALRGEIAGVLAPLDLRFSEAKTRVVHMSEGFDFLGFRLQWKRKRGTDKWYVYTFIADRPIQSLKDKIRALTHRLSQQPPRDVLRRLNRIMRGWSNYFRYAVAKSTMQTLAIFVWRRVARWWMRLHRWSWTDLRRHLTDHTGRWRMPSSDGVELFNLGRVPTERYRYRGNKIPNPWTLADHD</sequence>
<dbReference type="InterPro" id="IPR000477">
    <property type="entry name" value="RT_dom"/>
</dbReference>
<dbReference type="NCBIfam" id="TIGR04416">
    <property type="entry name" value="group_II_RT_mat"/>
    <property type="match status" value="1"/>
</dbReference>
<dbReference type="Pfam" id="PF00078">
    <property type="entry name" value="RVT_1"/>
    <property type="match status" value="1"/>
</dbReference>
<organism evidence="2 3">
    <name type="scientific">Streptomyces pini</name>
    <dbReference type="NCBI Taxonomy" id="1520580"/>
    <lineage>
        <taxon>Bacteria</taxon>
        <taxon>Bacillati</taxon>
        <taxon>Actinomycetota</taxon>
        <taxon>Actinomycetes</taxon>
        <taxon>Kitasatosporales</taxon>
        <taxon>Streptomycetaceae</taxon>
        <taxon>Streptomyces</taxon>
    </lineage>
</organism>
<protein>
    <submittedName>
        <fullName evidence="2">RNA-directed DNA polymerase</fullName>
    </submittedName>
</protein>
<dbReference type="PANTHER" id="PTHR34047:SF8">
    <property type="entry name" value="PROTEIN YKFC"/>
    <property type="match status" value="1"/>
</dbReference>
<dbReference type="InterPro" id="IPR030931">
    <property type="entry name" value="Group_II_RT_mat"/>
</dbReference>
<dbReference type="SUPFAM" id="SSF56672">
    <property type="entry name" value="DNA/RNA polymerases"/>
    <property type="match status" value="1"/>
</dbReference>
<keyword evidence="2" id="KW-0695">RNA-directed DNA polymerase</keyword>
<keyword evidence="2" id="KW-0548">Nucleotidyltransferase</keyword>
<evidence type="ECO:0000313" key="2">
    <source>
        <dbReference type="EMBL" id="SFK08648.1"/>
    </source>
</evidence>
<proteinExistence type="predicted"/>
<gene>
    <name evidence="2" type="ORF">SAMN05192584_103367</name>
</gene>
<evidence type="ECO:0000259" key="1">
    <source>
        <dbReference type="PROSITE" id="PS50878"/>
    </source>
</evidence>
<evidence type="ECO:0000313" key="3">
    <source>
        <dbReference type="Proteomes" id="UP000198928"/>
    </source>
</evidence>
<accession>A0A1I3WMA2</accession>
<name>A0A1I3WMA2_9ACTN</name>
<dbReference type="Proteomes" id="UP000198928">
    <property type="component" value="Unassembled WGS sequence"/>
</dbReference>
<dbReference type="Pfam" id="PF08388">
    <property type="entry name" value="GIIM"/>
    <property type="match status" value="1"/>
</dbReference>
<keyword evidence="2" id="KW-0808">Transferase</keyword>
<reference evidence="3" key="1">
    <citation type="submission" date="2016-10" db="EMBL/GenBank/DDBJ databases">
        <authorList>
            <person name="Varghese N."/>
            <person name="Submissions S."/>
        </authorList>
    </citation>
    <scope>NUCLEOTIDE SEQUENCE [LARGE SCALE GENOMIC DNA]</scope>
    <source>
        <strain evidence="3">PL19</strain>
    </source>
</reference>
<keyword evidence="3" id="KW-1185">Reference proteome</keyword>
<dbReference type="AlphaFoldDB" id="A0A1I3WMA2"/>
<dbReference type="PROSITE" id="PS50878">
    <property type="entry name" value="RT_POL"/>
    <property type="match status" value="1"/>
</dbReference>
<dbReference type="PANTHER" id="PTHR34047">
    <property type="entry name" value="NUCLEAR INTRON MATURASE 1, MITOCHONDRIAL-RELATED"/>
    <property type="match status" value="1"/>
</dbReference>
<dbReference type="EMBL" id="FOSG01000003">
    <property type="protein sequence ID" value="SFK08648.1"/>
    <property type="molecule type" value="Genomic_DNA"/>
</dbReference>
<dbReference type="GO" id="GO:0003964">
    <property type="term" value="F:RNA-directed DNA polymerase activity"/>
    <property type="evidence" value="ECO:0007669"/>
    <property type="project" value="UniProtKB-KW"/>
</dbReference>
<dbReference type="CDD" id="cd01651">
    <property type="entry name" value="RT_G2_intron"/>
    <property type="match status" value="1"/>
</dbReference>
<dbReference type="InterPro" id="IPR013597">
    <property type="entry name" value="Mat_intron_G2"/>
</dbReference>
<dbReference type="InterPro" id="IPR043502">
    <property type="entry name" value="DNA/RNA_pol_sf"/>
</dbReference>
<feature type="domain" description="Reverse transcriptase" evidence="1">
    <location>
        <begin position="8"/>
        <end position="260"/>
    </location>
</feature>
<dbReference type="InterPro" id="IPR051083">
    <property type="entry name" value="GrpII_Intron_Splice-Mob/Def"/>
</dbReference>